<proteinExistence type="predicted"/>
<dbReference type="GO" id="GO:0004045">
    <property type="term" value="F:peptidyl-tRNA hydrolase activity"/>
    <property type="evidence" value="ECO:0007669"/>
    <property type="project" value="TreeGrafter"/>
</dbReference>
<dbReference type="Gene3D" id="3.30.160.20">
    <property type="match status" value="1"/>
</dbReference>
<dbReference type="RefSeq" id="WP_124705238.1">
    <property type="nucleotide sequence ID" value="NZ_BGOW01000020.1"/>
</dbReference>
<dbReference type="PANTHER" id="PTHR47814:SF1">
    <property type="entry name" value="PEPTIDYL-TRNA HYDROLASE ARFB"/>
    <property type="match status" value="1"/>
</dbReference>
<dbReference type="PANTHER" id="PTHR47814">
    <property type="entry name" value="PEPTIDYL-TRNA HYDROLASE ARFB"/>
    <property type="match status" value="1"/>
</dbReference>
<accession>A0A401JFN8</accession>
<feature type="compositionally biased region" description="Basic and acidic residues" evidence="1">
    <location>
        <begin position="118"/>
        <end position="130"/>
    </location>
</feature>
<dbReference type="OrthoDB" id="9815709at2"/>
<dbReference type="EMBL" id="BGOW01000020">
    <property type="protein sequence ID" value="GBL46451.1"/>
    <property type="molecule type" value="Genomic_DNA"/>
</dbReference>
<reference evidence="3 4" key="1">
    <citation type="journal article" date="2019" name="Front. Microbiol.">
        <title>Genomes of Neutrophilic Sulfur-Oxidizing Chemolithoautotrophs Representing 9 Proteobacterial Species From 8 Genera.</title>
        <authorList>
            <person name="Watanabe T."/>
            <person name="Kojima H."/>
            <person name="Umezawa K."/>
            <person name="Hori C."/>
            <person name="Takasuka T.E."/>
            <person name="Kato Y."/>
            <person name="Fukui M."/>
        </authorList>
    </citation>
    <scope>NUCLEOTIDE SEQUENCE [LARGE SCALE GENOMIC DNA]</scope>
    <source>
        <strain evidence="3 4">TTN</strain>
    </source>
</reference>
<dbReference type="FunFam" id="3.30.160.20:FF:000046">
    <property type="entry name" value="Peptidyl-tRNA hydrolase ICT1"/>
    <property type="match status" value="1"/>
</dbReference>
<gene>
    <name evidence="3" type="ORF">SFMTTN_2265</name>
</gene>
<keyword evidence="4" id="KW-1185">Reference proteome</keyword>
<dbReference type="InterPro" id="IPR000352">
    <property type="entry name" value="Pep_chain_release_fac_I"/>
</dbReference>
<name>A0A401JFN8_9PROT</name>
<dbReference type="NCBIfam" id="NF006718">
    <property type="entry name" value="PRK09256.1"/>
    <property type="match status" value="1"/>
</dbReference>
<sequence>MIHITRTLSIPDSEIQEQFIRASGPGGQNVNKVSSAVQLRFDVARSPSLPEAVRARLTVLAGRRINQEGILTIEAQRFRTQGRNRDDARVRLVELIRRATEVPELRRATKPTRASQRRRLESKQKHGDTKKQRRSVGPSDG</sequence>
<dbReference type="Pfam" id="PF00472">
    <property type="entry name" value="RF-1"/>
    <property type="match status" value="1"/>
</dbReference>
<dbReference type="PROSITE" id="PS00745">
    <property type="entry name" value="RF_PROK_I"/>
    <property type="match status" value="1"/>
</dbReference>
<dbReference type="AlphaFoldDB" id="A0A401JFN8"/>
<evidence type="ECO:0000259" key="2">
    <source>
        <dbReference type="PROSITE" id="PS00745"/>
    </source>
</evidence>
<dbReference type="GO" id="GO:0043022">
    <property type="term" value="F:ribosome binding"/>
    <property type="evidence" value="ECO:0007669"/>
    <property type="project" value="TreeGrafter"/>
</dbReference>
<feature type="region of interest" description="Disordered" evidence="1">
    <location>
        <begin position="104"/>
        <end position="141"/>
    </location>
</feature>
<dbReference type="SUPFAM" id="SSF110916">
    <property type="entry name" value="Peptidyl-tRNA hydrolase domain-like"/>
    <property type="match status" value="1"/>
</dbReference>
<organism evidence="3 4">
    <name type="scientific">Sulfuriferula multivorans</name>
    <dbReference type="NCBI Taxonomy" id="1559896"/>
    <lineage>
        <taxon>Bacteria</taxon>
        <taxon>Pseudomonadati</taxon>
        <taxon>Pseudomonadota</taxon>
        <taxon>Betaproteobacteria</taxon>
        <taxon>Nitrosomonadales</taxon>
        <taxon>Sulfuricellaceae</taxon>
        <taxon>Sulfuriferula</taxon>
    </lineage>
</organism>
<dbReference type="Proteomes" id="UP000286806">
    <property type="component" value="Unassembled WGS sequence"/>
</dbReference>
<dbReference type="GO" id="GO:0003747">
    <property type="term" value="F:translation release factor activity"/>
    <property type="evidence" value="ECO:0007669"/>
    <property type="project" value="InterPro"/>
</dbReference>
<evidence type="ECO:0000256" key="1">
    <source>
        <dbReference type="SAM" id="MobiDB-lite"/>
    </source>
</evidence>
<dbReference type="GO" id="GO:0072344">
    <property type="term" value="P:rescue of stalled ribosome"/>
    <property type="evidence" value="ECO:0007669"/>
    <property type="project" value="TreeGrafter"/>
</dbReference>
<feature type="domain" description="Prokaryotic-type class I peptide chain release factors" evidence="2">
    <location>
        <begin position="21"/>
        <end position="37"/>
    </location>
</feature>
<evidence type="ECO:0000313" key="3">
    <source>
        <dbReference type="EMBL" id="GBL46451.1"/>
    </source>
</evidence>
<protein>
    <recommendedName>
        <fullName evidence="2">Prokaryotic-type class I peptide chain release factors domain-containing protein</fullName>
    </recommendedName>
</protein>
<evidence type="ECO:0000313" key="4">
    <source>
        <dbReference type="Proteomes" id="UP000286806"/>
    </source>
</evidence>
<comment type="caution">
    <text evidence="3">The sequence shown here is derived from an EMBL/GenBank/DDBJ whole genome shotgun (WGS) entry which is preliminary data.</text>
</comment>